<dbReference type="SFLD" id="SFLDS00019">
    <property type="entry name" value="Glutathione_Transferase_(cytos"/>
    <property type="match status" value="1"/>
</dbReference>
<dbReference type="Pfam" id="PF02798">
    <property type="entry name" value="GST_N"/>
    <property type="match status" value="1"/>
</dbReference>
<dbReference type="SFLD" id="SFLDG00358">
    <property type="entry name" value="Main_(cytGST)"/>
    <property type="match status" value="1"/>
</dbReference>
<name>A0A9J7ATN1_9PROT</name>
<dbReference type="PANTHER" id="PTHR44051">
    <property type="entry name" value="GLUTATHIONE S-TRANSFERASE-RELATED"/>
    <property type="match status" value="1"/>
</dbReference>
<feature type="domain" description="GST C-terminal" evidence="2">
    <location>
        <begin position="138"/>
        <end position="268"/>
    </location>
</feature>
<sequence>MNDVAPYTPPKVWTWDKENGGKFASTNRPIAGPTHEKELPVGNNPLQLYSLATPNGVKVTVMLEELLERGHKGAEYDAYTIRIGDGDQFGSGFVEINPNSKIPALLDRSNPSAPVRVFESGSILFYLAEKFGEFLPTDPAKRAETMNWLFWQMGSAPYLGGGFGHFYAYAPEKWEYPINRFAMETKRQMDVLDRRLAETRYLAGDDYTIADIAVWPWYGVLAQGKIYGDAGTFLEVDSYENVQRWTNEIAARRAVKRGRVVNRVNGEPNEILEERHSAADIDKLGL</sequence>
<protein>
    <submittedName>
        <fullName evidence="3">Glutathione-dependent disulfide-bond oxidoreductase</fullName>
    </submittedName>
</protein>
<dbReference type="SUPFAM" id="SSF52833">
    <property type="entry name" value="Thioredoxin-like"/>
    <property type="match status" value="1"/>
</dbReference>
<dbReference type="SUPFAM" id="SSF47616">
    <property type="entry name" value="GST C-terminal domain-like"/>
    <property type="match status" value="1"/>
</dbReference>
<dbReference type="NCBIfam" id="NF008731">
    <property type="entry name" value="PRK11752.1"/>
    <property type="match status" value="1"/>
</dbReference>
<dbReference type="PROSITE" id="PS50404">
    <property type="entry name" value="GST_NTER"/>
    <property type="match status" value="1"/>
</dbReference>
<dbReference type="Gene3D" id="1.20.1050.10">
    <property type="match status" value="1"/>
</dbReference>
<evidence type="ECO:0000259" key="1">
    <source>
        <dbReference type="PROSITE" id="PS50404"/>
    </source>
</evidence>
<dbReference type="KEGG" id="naci:NUH88_20910"/>
<evidence type="ECO:0000259" key="2">
    <source>
        <dbReference type="PROSITE" id="PS50405"/>
    </source>
</evidence>
<evidence type="ECO:0000313" key="4">
    <source>
        <dbReference type="Proteomes" id="UP001060336"/>
    </source>
</evidence>
<proteinExistence type="predicted"/>
<dbReference type="Proteomes" id="UP001060336">
    <property type="component" value="Chromosome"/>
</dbReference>
<reference evidence="3" key="1">
    <citation type="submission" date="2022-08" db="EMBL/GenBank/DDBJ databases">
        <title>Nisaea acidiphila sp. nov., isolated from a marine algal debris and emended description of the genus Nisaea Urios et al. 2008.</title>
        <authorList>
            <person name="Kwon K."/>
        </authorList>
    </citation>
    <scope>NUCLEOTIDE SEQUENCE</scope>
    <source>
        <strain evidence="3">MEBiC11861</strain>
    </source>
</reference>
<dbReference type="InterPro" id="IPR004045">
    <property type="entry name" value="Glutathione_S-Trfase_N"/>
</dbReference>
<accession>A0A9J7ATN1</accession>
<dbReference type="Pfam" id="PF13410">
    <property type="entry name" value="GST_C_2"/>
    <property type="match status" value="1"/>
</dbReference>
<organism evidence="3 4">
    <name type="scientific">Nisaea acidiphila</name>
    <dbReference type="NCBI Taxonomy" id="1862145"/>
    <lineage>
        <taxon>Bacteria</taxon>
        <taxon>Pseudomonadati</taxon>
        <taxon>Pseudomonadota</taxon>
        <taxon>Alphaproteobacteria</taxon>
        <taxon>Rhodospirillales</taxon>
        <taxon>Thalassobaculaceae</taxon>
        <taxon>Nisaea</taxon>
    </lineage>
</organism>
<dbReference type="PROSITE" id="PS50405">
    <property type="entry name" value="GST_CTER"/>
    <property type="match status" value="1"/>
</dbReference>
<dbReference type="AlphaFoldDB" id="A0A9J7ATN1"/>
<gene>
    <name evidence="3" type="primary">yghU</name>
    <name evidence="3" type="ORF">NUH88_20910</name>
</gene>
<dbReference type="CDD" id="cd03048">
    <property type="entry name" value="GST_N_Ure2p_like"/>
    <property type="match status" value="1"/>
</dbReference>
<dbReference type="RefSeq" id="WP_257768713.1">
    <property type="nucleotide sequence ID" value="NZ_CP102480.1"/>
</dbReference>
<keyword evidence="4" id="KW-1185">Reference proteome</keyword>
<dbReference type="InterPro" id="IPR036249">
    <property type="entry name" value="Thioredoxin-like_sf"/>
</dbReference>
<feature type="domain" description="GST N-terminal" evidence="1">
    <location>
        <begin position="47"/>
        <end position="135"/>
    </location>
</feature>
<dbReference type="InterPro" id="IPR040079">
    <property type="entry name" value="Glutathione_S-Trfase"/>
</dbReference>
<dbReference type="Gene3D" id="3.40.30.10">
    <property type="entry name" value="Glutaredoxin"/>
    <property type="match status" value="1"/>
</dbReference>
<dbReference type="SFLD" id="SFLDG01151">
    <property type="entry name" value="Main.2:_Nu-like"/>
    <property type="match status" value="1"/>
</dbReference>
<dbReference type="PANTHER" id="PTHR44051:SF22">
    <property type="entry name" value="DISULFIDE-BOND OXIDOREDUCTASE YGHU"/>
    <property type="match status" value="1"/>
</dbReference>
<dbReference type="EMBL" id="CP102480">
    <property type="protein sequence ID" value="UUX49841.1"/>
    <property type="molecule type" value="Genomic_DNA"/>
</dbReference>
<evidence type="ECO:0000313" key="3">
    <source>
        <dbReference type="EMBL" id="UUX49841.1"/>
    </source>
</evidence>
<dbReference type="CDD" id="cd10292">
    <property type="entry name" value="GST_C_YghU_like"/>
    <property type="match status" value="1"/>
</dbReference>
<dbReference type="InterPro" id="IPR036282">
    <property type="entry name" value="Glutathione-S-Trfase_C_sf"/>
</dbReference>
<dbReference type="InterPro" id="IPR010987">
    <property type="entry name" value="Glutathione-S-Trfase_C-like"/>
</dbReference>